<evidence type="ECO:0000256" key="1">
    <source>
        <dbReference type="ARBA" id="ARBA00004613"/>
    </source>
</evidence>
<keyword evidence="4" id="KW-1015">Disulfide bond</keyword>
<feature type="chain" id="PRO_5043549744" description="Hemolin" evidence="10">
    <location>
        <begin position="21"/>
        <end position="501"/>
    </location>
</feature>
<keyword evidence="5" id="KW-0325">Glycoprotein</keyword>
<dbReference type="SMART" id="SM00060">
    <property type="entry name" value="FN3"/>
    <property type="match status" value="1"/>
</dbReference>
<dbReference type="InterPro" id="IPR050958">
    <property type="entry name" value="Cell_Adh-Cytoskel_Orgn"/>
</dbReference>
<evidence type="ECO:0000256" key="6">
    <source>
        <dbReference type="ARBA" id="ARBA00023319"/>
    </source>
</evidence>
<protein>
    <recommendedName>
        <fullName evidence="8">Hemolin</fullName>
    </recommendedName>
</protein>
<keyword evidence="2" id="KW-0964">Secreted</keyword>
<evidence type="ECO:0000259" key="11">
    <source>
        <dbReference type="PROSITE" id="PS50835"/>
    </source>
</evidence>
<dbReference type="SUPFAM" id="SSF49265">
    <property type="entry name" value="Fibronectin type III"/>
    <property type="match status" value="1"/>
</dbReference>
<dbReference type="GO" id="GO:0005576">
    <property type="term" value="C:extracellular region"/>
    <property type="evidence" value="ECO:0007669"/>
    <property type="project" value="UniProtKB-SubCell"/>
</dbReference>
<dbReference type="Pfam" id="PF13927">
    <property type="entry name" value="Ig_3"/>
    <property type="match status" value="2"/>
</dbReference>
<evidence type="ECO:0000256" key="5">
    <source>
        <dbReference type="ARBA" id="ARBA00023180"/>
    </source>
</evidence>
<dbReference type="GO" id="GO:0030424">
    <property type="term" value="C:axon"/>
    <property type="evidence" value="ECO:0007669"/>
    <property type="project" value="TreeGrafter"/>
</dbReference>
<dbReference type="InterPro" id="IPR003961">
    <property type="entry name" value="FN3_dom"/>
</dbReference>
<dbReference type="PROSITE" id="PS50835">
    <property type="entry name" value="IG_LIKE"/>
    <property type="match status" value="2"/>
</dbReference>
<dbReference type="AlphaFoldDB" id="A0AAU9V9H6"/>
<dbReference type="SMART" id="SM00408">
    <property type="entry name" value="IGc2"/>
    <property type="match status" value="2"/>
</dbReference>
<evidence type="ECO:0000313" key="13">
    <source>
        <dbReference type="EMBL" id="CAH2108452.1"/>
    </source>
</evidence>
<keyword evidence="9" id="KW-1133">Transmembrane helix</keyword>
<dbReference type="InterPro" id="IPR003599">
    <property type="entry name" value="Ig_sub"/>
</dbReference>
<dbReference type="SMART" id="SM00409">
    <property type="entry name" value="IG"/>
    <property type="match status" value="3"/>
</dbReference>
<dbReference type="PANTHER" id="PTHR45080">
    <property type="entry name" value="CONTACTIN 5"/>
    <property type="match status" value="1"/>
</dbReference>
<feature type="signal peptide" evidence="10">
    <location>
        <begin position="1"/>
        <end position="20"/>
    </location>
</feature>
<dbReference type="InterPro" id="IPR036116">
    <property type="entry name" value="FN3_sf"/>
</dbReference>
<dbReference type="InterPro" id="IPR003598">
    <property type="entry name" value="Ig_sub2"/>
</dbReference>
<evidence type="ECO:0000256" key="8">
    <source>
        <dbReference type="ARBA" id="ARBA00068688"/>
    </source>
</evidence>
<feature type="domain" description="Fibronectin type-III" evidence="12">
    <location>
        <begin position="340"/>
        <end position="457"/>
    </location>
</feature>
<dbReference type="CDD" id="cd00063">
    <property type="entry name" value="FN3"/>
    <property type="match status" value="1"/>
</dbReference>
<dbReference type="PROSITE" id="PS50853">
    <property type="entry name" value="FN3"/>
    <property type="match status" value="1"/>
</dbReference>
<dbReference type="InterPro" id="IPR013783">
    <property type="entry name" value="Ig-like_fold"/>
</dbReference>
<dbReference type="InterPro" id="IPR007110">
    <property type="entry name" value="Ig-like_dom"/>
</dbReference>
<comment type="caution">
    <text evidence="13">The sequence shown here is derived from an EMBL/GenBank/DDBJ whole genome shotgun (WGS) entry which is preliminary data.</text>
</comment>
<dbReference type="FunFam" id="2.60.40.10:FF:000032">
    <property type="entry name" value="palladin isoform X1"/>
    <property type="match status" value="1"/>
</dbReference>
<proteinExistence type="inferred from homology"/>
<dbReference type="SUPFAM" id="SSF48726">
    <property type="entry name" value="Immunoglobulin"/>
    <property type="match status" value="2"/>
</dbReference>
<keyword evidence="3 10" id="KW-0732">Signal</keyword>
<evidence type="ECO:0000259" key="12">
    <source>
        <dbReference type="PROSITE" id="PS50853"/>
    </source>
</evidence>
<feature type="transmembrane region" description="Helical" evidence="9">
    <location>
        <begin position="478"/>
        <end position="498"/>
    </location>
</feature>
<dbReference type="EMBL" id="CAKOGL010000031">
    <property type="protein sequence ID" value="CAH2108452.1"/>
    <property type="molecule type" value="Genomic_DNA"/>
</dbReference>
<evidence type="ECO:0000256" key="9">
    <source>
        <dbReference type="SAM" id="Phobius"/>
    </source>
</evidence>
<evidence type="ECO:0000256" key="4">
    <source>
        <dbReference type="ARBA" id="ARBA00023157"/>
    </source>
</evidence>
<dbReference type="GO" id="GO:0007156">
    <property type="term" value="P:homophilic cell adhesion via plasma membrane adhesion molecules"/>
    <property type="evidence" value="ECO:0007669"/>
    <property type="project" value="TreeGrafter"/>
</dbReference>
<keyword evidence="14" id="KW-1185">Reference proteome</keyword>
<keyword evidence="9" id="KW-0472">Membrane</keyword>
<keyword evidence="9" id="KW-0812">Transmembrane</keyword>
<dbReference type="InterPro" id="IPR036179">
    <property type="entry name" value="Ig-like_dom_sf"/>
</dbReference>
<dbReference type="Proteomes" id="UP001153954">
    <property type="component" value="Unassembled WGS sequence"/>
</dbReference>
<reference evidence="13" key="1">
    <citation type="submission" date="2022-03" db="EMBL/GenBank/DDBJ databases">
        <authorList>
            <person name="Tunstrom K."/>
        </authorList>
    </citation>
    <scope>NUCLEOTIDE SEQUENCE</scope>
</reference>
<dbReference type="GO" id="GO:0050808">
    <property type="term" value="P:synapse organization"/>
    <property type="evidence" value="ECO:0007669"/>
    <property type="project" value="TreeGrafter"/>
</dbReference>
<accession>A0AAU9V9H6</accession>
<evidence type="ECO:0000313" key="14">
    <source>
        <dbReference type="Proteomes" id="UP001153954"/>
    </source>
</evidence>
<evidence type="ECO:0000256" key="7">
    <source>
        <dbReference type="ARBA" id="ARBA00061228"/>
    </source>
</evidence>
<comment type="similarity">
    <text evidence="7">Belongs to the hemolin family.</text>
</comment>
<feature type="domain" description="Ig-like" evidence="11">
    <location>
        <begin position="132"/>
        <end position="229"/>
    </location>
</feature>
<dbReference type="GO" id="GO:0043025">
    <property type="term" value="C:neuronal cell body"/>
    <property type="evidence" value="ECO:0007669"/>
    <property type="project" value="TreeGrafter"/>
</dbReference>
<keyword evidence="6" id="KW-0393">Immunoglobulin domain</keyword>
<name>A0AAU9V9H6_EUPED</name>
<feature type="domain" description="Ig-like" evidence="11">
    <location>
        <begin position="240"/>
        <end position="331"/>
    </location>
</feature>
<evidence type="ECO:0000256" key="2">
    <source>
        <dbReference type="ARBA" id="ARBA00022525"/>
    </source>
</evidence>
<dbReference type="Gene3D" id="2.60.40.10">
    <property type="entry name" value="Immunoglobulins"/>
    <property type="match status" value="3"/>
</dbReference>
<dbReference type="GO" id="GO:0005886">
    <property type="term" value="C:plasma membrane"/>
    <property type="evidence" value="ECO:0007669"/>
    <property type="project" value="TreeGrafter"/>
</dbReference>
<sequence length="501" mass="56441">MKWIFYVIVFIYMCYRAVYGLKSIQNETRGLSIEPIDYGPDKHYYNAGIRKSIICKGANKNPKVEWVNPAGDVVQRVATNRVFVQEHFVPAFRTRIPAMVLIFSHAKVEDTGVWQCRSGDIKNNISLCIIDPSEFVDTPTEVTVDRGRSITLSCQARGEPEPRLLWHRNGEIITEDLNPSKYQVMTKYNSQGFEGLLTITSLEPEDGGVYNCEAIQESPRVDDCTASVSVNISLQVNYAPMFADGNDTTLVPAKENESVDLVCAPDAHPTPTYRWFKEDGNILTEFSNDDIKLLDDGEKAVLTLIANETTFGQRYLCRASNQYGEVEKMFALLKLEKPRKPSEISLENATHDALNFEVKWHEEIFFPVQEVIIQYIQLKKLTKKGVLTPNDSDWRKADEIIFKTDGYDVVNSDSAGLKVTLSQLVEETEYWVRIRASNDAGDSPWSEPILASTTAQPEINVVQDESKAETTSEISDEFYGIFFAGGILVVAIGCMFAMRIV</sequence>
<evidence type="ECO:0000256" key="3">
    <source>
        <dbReference type="ARBA" id="ARBA00022729"/>
    </source>
</evidence>
<dbReference type="GO" id="GO:0008046">
    <property type="term" value="F:axon guidance receptor activity"/>
    <property type="evidence" value="ECO:0007669"/>
    <property type="project" value="TreeGrafter"/>
</dbReference>
<evidence type="ECO:0000256" key="10">
    <source>
        <dbReference type="SAM" id="SignalP"/>
    </source>
</evidence>
<comment type="subcellular location">
    <subcellularLocation>
        <location evidence="1">Secreted</location>
    </subcellularLocation>
</comment>
<dbReference type="Pfam" id="PF00041">
    <property type="entry name" value="fn3"/>
    <property type="match status" value="1"/>
</dbReference>
<gene>
    <name evidence="13" type="ORF">EEDITHA_LOCUS22388</name>
</gene>
<organism evidence="13 14">
    <name type="scientific">Euphydryas editha</name>
    <name type="common">Edith's checkerspot</name>
    <dbReference type="NCBI Taxonomy" id="104508"/>
    <lineage>
        <taxon>Eukaryota</taxon>
        <taxon>Metazoa</taxon>
        <taxon>Ecdysozoa</taxon>
        <taxon>Arthropoda</taxon>
        <taxon>Hexapoda</taxon>
        <taxon>Insecta</taxon>
        <taxon>Pterygota</taxon>
        <taxon>Neoptera</taxon>
        <taxon>Endopterygota</taxon>
        <taxon>Lepidoptera</taxon>
        <taxon>Glossata</taxon>
        <taxon>Ditrysia</taxon>
        <taxon>Papilionoidea</taxon>
        <taxon>Nymphalidae</taxon>
        <taxon>Nymphalinae</taxon>
        <taxon>Euphydryas</taxon>
    </lineage>
</organism>
<dbReference type="PANTHER" id="PTHR45080:SF8">
    <property type="entry name" value="IG-LIKE DOMAIN-CONTAINING PROTEIN"/>
    <property type="match status" value="1"/>
</dbReference>